<dbReference type="Gene3D" id="2.20.110.10">
    <property type="entry name" value="Histone H3 K4-specific methyltransferase SET7/9 N-terminal domain"/>
    <property type="match status" value="2"/>
</dbReference>
<gene>
    <name evidence="3" type="ORF">HNP98_001997</name>
</gene>
<dbReference type="EMBL" id="JABSNP010000008">
    <property type="protein sequence ID" value="NRT19173.1"/>
    <property type="molecule type" value="Genomic_DNA"/>
</dbReference>
<dbReference type="SUPFAM" id="SSF82185">
    <property type="entry name" value="Histone H3 K4-specific methyltransferase SET7/9 N-terminal domain"/>
    <property type="match status" value="1"/>
</dbReference>
<feature type="signal peptide" evidence="2">
    <location>
        <begin position="1"/>
        <end position="17"/>
    </location>
</feature>
<name>A0ABX2FQP4_9BACT</name>
<evidence type="ECO:0000313" key="4">
    <source>
        <dbReference type="Proteomes" id="UP000779507"/>
    </source>
</evidence>
<evidence type="ECO:0000256" key="1">
    <source>
        <dbReference type="SAM" id="MobiDB-lite"/>
    </source>
</evidence>
<dbReference type="RefSeq" id="WP_173809910.1">
    <property type="nucleotide sequence ID" value="NZ_JABSNP010000008.1"/>
</dbReference>
<reference evidence="3 4" key="1">
    <citation type="submission" date="2020-05" db="EMBL/GenBank/DDBJ databases">
        <title>Genomic Encyclopedia of Type Strains, Phase IV (KMG-V): Genome sequencing to study the core and pangenomes of soil and plant-associated prokaryotes.</title>
        <authorList>
            <person name="Whitman W."/>
        </authorList>
    </citation>
    <scope>NUCLEOTIDE SEQUENCE [LARGE SCALE GENOMIC DNA]</scope>
    <source>
        <strain evidence="3 4">9A</strain>
    </source>
</reference>
<dbReference type="Proteomes" id="UP000779507">
    <property type="component" value="Unassembled WGS sequence"/>
</dbReference>
<feature type="region of interest" description="Disordered" evidence="1">
    <location>
        <begin position="299"/>
        <end position="336"/>
    </location>
</feature>
<evidence type="ECO:0000313" key="3">
    <source>
        <dbReference type="EMBL" id="NRT19173.1"/>
    </source>
</evidence>
<protein>
    <submittedName>
        <fullName evidence="3">Antitoxin component YwqK of YwqJK toxin-antitoxin module</fullName>
    </submittedName>
</protein>
<comment type="caution">
    <text evidence="3">The sequence shown here is derived from an EMBL/GenBank/DDBJ whole genome shotgun (WGS) entry which is preliminary data.</text>
</comment>
<keyword evidence="4" id="KW-1185">Reference proteome</keyword>
<dbReference type="PROSITE" id="PS51257">
    <property type="entry name" value="PROKAR_LIPOPROTEIN"/>
    <property type="match status" value="1"/>
</dbReference>
<sequence>MPTFRWGAQLLVLLALAGACTRKTVSFNSRPDQAQAIAAADTLTHTADSLRGRPSLSTARRVAMGKAEVRAAKEKEKEAQRKPSKRKKIFLGERIKRGFAKSGGKGRNQAIEVFYYLKYFQQPNLQAPARYYYDPKKHKIFKAAAGELDPSAKILHGPYKKLQNNKVLETGFYALGVKHLRWERYDRNGTLLSKTHYEMGFPRDANITYFDAGRTQLKEVVPYVNGKLEGDYASYTATGQREWTGQFENGRRVGVWTNFWAVKKNFRHYEYQYPESGYDPEVEVPELLKEFTRNGVEVYDKEKNIDKRGEPEPSPTAPGRVPPARGHVLPKRAQAR</sequence>
<feature type="chain" id="PRO_5047386820" evidence="2">
    <location>
        <begin position="18"/>
        <end position="336"/>
    </location>
</feature>
<proteinExistence type="predicted"/>
<evidence type="ECO:0000256" key="2">
    <source>
        <dbReference type="SAM" id="SignalP"/>
    </source>
</evidence>
<accession>A0ABX2FQP4</accession>
<organism evidence="3 4">
    <name type="scientific">Hymenobacter caeli</name>
    <dbReference type="NCBI Taxonomy" id="2735894"/>
    <lineage>
        <taxon>Bacteria</taxon>
        <taxon>Pseudomonadati</taxon>
        <taxon>Bacteroidota</taxon>
        <taxon>Cytophagia</taxon>
        <taxon>Cytophagales</taxon>
        <taxon>Hymenobacteraceae</taxon>
        <taxon>Hymenobacter</taxon>
    </lineage>
</organism>
<keyword evidence="2" id="KW-0732">Signal</keyword>
<feature type="compositionally biased region" description="Basic and acidic residues" evidence="1">
    <location>
        <begin position="299"/>
        <end position="311"/>
    </location>
</feature>